<reference evidence="3 4" key="1">
    <citation type="submission" date="2024-02" db="EMBL/GenBank/DDBJ databases">
        <authorList>
            <person name="Chen Y."/>
            <person name="Shah S."/>
            <person name="Dougan E. K."/>
            <person name="Thang M."/>
            <person name="Chan C."/>
        </authorList>
    </citation>
    <scope>NUCLEOTIDE SEQUENCE [LARGE SCALE GENOMIC DNA]</scope>
</reference>
<feature type="compositionally biased region" description="Polar residues" evidence="1">
    <location>
        <begin position="44"/>
        <end position="58"/>
    </location>
</feature>
<keyword evidence="4" id="KW-1185">Reference proteome</keyword>
<gene>
    <name evidence="3" type="ORF">SCF082_LOCUS36095</name>
</gene>
<name>A0ABP0PD56_9DINO</name>
<dbReference type="Proteomes" id="UP001642464">
    <property type="component" value="Unassembled WGS sequence"/>
</dbReference>
<feature type="region of interest" description="Disordered" evidence="1">
    <location>
        <begin position="40"/>
        <end position="74"/>
    </location>
</feature>
<proteinExistence type="predicted"/>
<protein>
    <submittedName>
        <fullName evidence="3">Uncharacterized protein</fullName>
    </submittedName>
</protein>
<evidence type="ECO:0000313" key="3">
    <source>
        <dbReference type="EMBL" id="CAK9073965.1"/>
    </source>
</evidence>
<dbReference type="EMBL" id="CAXAMM010035224">
    <property type="protein sequence ID" value="CAK9073965.1"/>
    <property type="molecule type" value="Genomic_DNA"/>
</dbReference>
<organism evidence="3 4">
    <name type="scientific">Durusdinium trenchii</name>
    <dbReference type="NCBI Taxonomy" id="1381693"/>
    <lineage>
        <taxon>Eukaryota</taxon>
        <taxon>Sar</taxon>
        <taxon>Alveolata</taxon>
        <taxon>Dinophyceae</taxon>
        <taxon>Suessiales</taxon>
        <taxon>Symbiodiniaceae</taxon>
        <taxon>Durusdinium</taxon>
    </lineage>
</organism>
<keyword evidence="2" id="KW-0732">Signal</keyword>
<evidence type="ECO:0000256" key="2">
    <source>
        <dbReference type="SAM" id="SignalP"/>
    </source>
</evidence>
<evidence type="ECO:0000256" key="1">
    <source>
        <dbReference type="SAM" id="MobiDB-lite"/>
    </source>
</evidence>
<feature type="signal peptide" evidence="2">
    <location>
        <begin position="1"/>
        <end position="15"/>
    </location>
</feature>
<sequence length="269" mass="30077">MRLLLRLCLAGLVSAYGVDVDDECASPGEPCALSVLQMHRRPSNDSNSTPSSRANDTNSSAASASAEAESEVTDPKVTRCEDSSMCEANRTCVFKEDKTWSQCVPLDDKTFQSECRFWDRKMRIAAIKATKILCDSVKCEWDQDCAMGSICVSKPDGSWAQCVPLAQDAFEKQCVIWEDDFRLAAIRATHFNCPNTRCYSQDWCVHGARCALTANGDWGQCIVCQEKSFQTNCYSWRQSFISATESACHRKCLFDEAFEDENAENSKEH</sequence>
<evidence type="ECO:0000313" key="4">
    <source>
        <dbReference type="Proteomes" id="UP001642464"/>
    </source>
</evidence>
<accession>A0ABP0PD56</accession>
<comment type="caution">
    <text evidence="3">The sequence shown here is derived from an EMBL/GenBank/DDBJ whole genome shotgun (WGS) entry which is preliminary data.</text>
</comment>
<feature type="chain" id="PRO_5045515214" evidence="2">
    <location>
        <begin position="16"/>
        <end position="269"/>
    </location>
</feature>